<evidence type="ECO:0000313" key="2">
    <source>
        <dbReference type="Proteomes" id="UP000193411"/>
    </source>
</evidence>
<dbReference type="Proteomes" id="UP000193411">
    <property type="component" value="Unassembled WGS sequence"/>
</dbReference>
<protein>
    <submittedName>
        <fullName evidence="1">Uncharacterized protein</fullName>
    </submittedName>
</protein>
<name>A0A1Y2H6E2_9FUNG</name>
<dbReference type="AlphaFoldDB" id="A0A1Y2H6E2"/>
<keyword evidence="2" id="KW-1185">Reference proteome</keyword>
<organism evidence="1 2">
    <name type="scientific">Catenaria anguillulae PL171</name>
    <dbReference type="NCBI Taxonomy" id="765915"/>
    <lineage>
        <taxon>Eukaryota</taxon>
        <taxon>Fungi</taxon>
        <taxon>Fungi incertae sedis</taxon>
        <taxon>Blastocladiomycota</taxon>
        <taxon>Blastocladiomycetes</taxon>
        <taxon>Blastocladiales</taxon>
        <taxon>Catenariaceae</taxon>
        <taxon>Catenaria</taxon>
    </lineage>
</organism>
<accession>A0A1Y2H6E2</accession>
<proteinExistence type="predicted"/>
<dbReference type="EMBL" id="MCFL01000156">
    <property type="protein sequence ID" value="ORZ29584.1"/>
    <property type="molecule type" value="Genomic_DNA"/>
</dbReference>
<reference evidence="1 2" key="1">
    <citation type="submission" date="2016-07" db="EMBL/GenBank/DDBJ databases">
        <title>Pervasive Adenine N6-methylation of Active Genes in Fungi.</title>
        <authorList>
            <consortium name="DOE Joint Genome Institute"/>
            <person name="Mondo S.J."/>
            <person name="Dannebaum R.O."/>
            <person name="Kuo R.C."/>
            <person name="Labutti K."/>
            <person name="Haridas S."/>
            <person name="Kuo A."/>
            <person name="Salamov A."/>
            <person name="Ahrendt S.R."/>
            <person name="Lipzen A."/>
            <person name="Sullivan W."/>
            <person name="Andreopoulos W.B."/>
            <person name="Clum A."/>
            <person name="Lindquist E."/>
            <person name="Daum C."/>
            <person name="Ramamoorthy G.K."/>
            <person name="Gryganskyi A."/>
            <person name="Culley D."/>
            <person name="Magnuson J.K."/>
            <person name="James T.Y."/>
            <person name="O'Malley M.A."/>
            <person name="Stajich J.E."/>
            <person name="Spatafora J.W."/>
            <person name="Visel A."/>
            <person name="Grigoriev I.V."/>
        </authorList>
    </citation>
    <scope>NUCLEOTIDE SEQUENCE [LARGE SCALE GENOMIC DNA]</scope>
    <source>
        <strain evidence="1 2">PL171</strain>
    </source>
</reference>
<sequence>MQAVLLRTATARQPCLATIAHPRLRSASVLATHIPPATPARASRSVSNDIDIESSLHNIFQELVGFPLALPPVSRTIPTLHSVSRPRPKQSNTKSHPSIPLVDQWVEHLNGIWPHVLAPPAVASRDTVAALIDLQNAVEQGSTSTALQLARSLTPLGNIPTQLRPRFAAIIASCPLVSHDHHADWDTLVAECVQATIDLAHCTTSATANSIQIQLVAHLARAVGKRHLGSHLTHMDQLLRAFHLRPDESLMDDDAA</sequence>
<evidence type="ECO:0000313" key="1">
    <source>
        <dbReference type="EMBL" id="ORZ29584.1"/>
    </source>
</evidence>
<comment type="caution">
    <text evidence="1">The sequence shown here is derived from an EMBL/GenBank/DDBJ whole genome shotgun (WGS) entry which is preliminary data.</text>
</comment>
<gene>
    <name evidence="1" type="ORF">BCR44DRAFT_1505511</name>
</gene>